<organism evidence="3">
    <name type="scientific">Nothobranchius kadleci</name>
    <name type="common">African annual killifish</name>
    <dbReference type="NCBI Taxonomy" id="1051664"/>
    <lineage>
        <taxon>Eukaryota</taxon>
        <taxon>Metazoa</taxon>
        <taxon>Chordata</taxon>
        <taxon>Craniata</taxon>
        <taxon>Vertebrata</taxon>
        <taxon>Euteleostomi</taxon>
        <taxon>Actinopterygii</taxon>
        <taxon>Neopterygii</taxon>
        <taxon>Teleostei</taxon>
        <taxon>Neoteleostei</taxon>
        <taxon>Acanthomorphata</taxon>
        <taxon>Ovalentaria</taxon>
        <taxon>Atherinomorphae</taxon>
        <taxon>Cyprinodontiformes</taxon>
        <taxon>Nothobranchiidae</taxon>
        <taxon>Nothobranchius</taxon>
    </lineage>
</organism>
<reference evidence="3" key="1">
    <citation type="submission" date="2016-05" db="EMBL/GenBank/DDBJ databases">
        <authorList>
            <person name="Lavstsen T."/>
            <person name="Jespersen J.S."/>
        </authorList>
    </citation>
    <scope>NUCLEOTIDE SEQUENCE</scope>
    <source>
        <tissue evidence="3">Brain</tissue>
    </source>
</reference>
<feature type="region of interest" description="Disordered" evidence="1">
    <location>
        <begin position="35"/>
        <end position="75"/>
    </location>
</feature>
<feature type="non-terminal residue" evidence="3">
    <location>
        <position position="1"/>
    </location>
</feature>
<feature type="chain" id="PRO_5008367337" evidence="2">
    <location>
        <begin position="29"/>
        <end position="94"/>
    </location>
</feature>
<gene>
    <name evidence="3" type="primary">TRMT1L</name>
</gene>
<dbReference type="GO" id="GO:0032259">
    <property type="term" value="P:methylation"/>
    <property type="evidence" value="ECO:0007669"/>
    <property type="project" value="UniProtKB-KW"/>
</dbReference>
<reference evidence="3" key="2">
    <citation type="submission" date="2016-06" db="EMBL/GenBank/DDBJ databases">
        <title>The genome of a short-lived fish provides insights into sex chromosome evolution and the genetic control of aging.</title>
        <authorList>
            <person name="Reichwald K."/>
            <person name="Felder M."/>
            <person name="Petzold A."/>
            <person name="Koch P."/>
            <person name="Groth M."/>
            <person name="Platzer M."/>
        </authorList>
    </citation>
    <scope>NUCLEOTIDE SEQUENCE</scope>
    <source>
        <tissue evidence="3">Brain</tissue>
    </source>
</reference>
<keyword evidence="2" id="KW-0732">Signal</keyword>
<keyword evidence="3" id="KW-0808">Transferase</keyword>
<protein>
    <submittedName>
        <fullName evidence="3">tRNA methyltransferase 1 homolog-like</fullName>
    </submittedName>
</protein>
<evidence type="ECO:0000313" key="3">
    <source>
        <dbReference type="EMBL" id="SBP74846.1"/>
    </source>
</evidence>
<sequence>IRVRMIFSTRYCGLVPCMLFASLTVLFAIGVKTNSHDPGADGGNGEDEERAPADAADAAEQKDAAAGDSKPPATAVERHISIQTKLEGLEMLVD</sequence>
<dbReference type="GO" id="GO:0008168">
    <property type="term" value="F:methyltransferase activity"/>
    <property type="evidence" value="ECO:0007669"/>
    <property type="project" value="UniProtKB-KW"/>
</dbReference>
<evidence type="ECO:0000256" key="2">
    <source>
        <dbReference type="SAM" id="SignalP"/>
    </source>
</evidence>
<accession>A0A1A8C7Q2</accession>
<feature type="non-terminal residue" evidence="3">
    <location>
        <position position="94"/>
    </location>
</feature>
<feature type="signal peptide" evidence="2">
    <location>
        <begin position="1"/>
        <end position="28"/>
    </location>
</feature>
<keyword evidence="3" id="KW-0489">Methyltransferase</keyword>
<evidence type="ECO:0000256" key="1">
    <source>
        <dbReference type="SAM" id="MobiDB-lite"/>
    </source>
</evidence>
<dbReference type="AlphaFoldDB" id="A0A1A8C7Q2"/>
<dbReference type="EMBL" id="HADZ01010905">
    <property type="protein sequence ID" value="SBP74846.1"/>
    <property type="molecule type" value="Transcribed_RNA"/>
</dbReference>
<name>A0A1A8C7Q2_NOTKA</name>
<proteinExistence type="predicted"/>